<reference evidence="1" key="1">
    <citation type="submission" date="2020-09" db="EMBL/GenBank/DDBJ databases">
        <title>Genome-Enabled Discovery of Anthraquinone Biosynthesis in Senna tora.</title>
        <authorList>
            <person name="Kang S.-H."/>
            <person name="Pandey R.P."/>
            <person name="Lee C.-M."/>
            <person name="Sim J.-S."/>
            <person name="Jeong J.-T."/>
            <person name="Choi B.-S."/>
            <person name="Jung M."/>
            <person name="Ginzburg D."/>
            <person name="Zhao K."/>
            <person name="Won S.Y."/>
            <person name="Oh T.-J."/>
            <person name="Yu Y."/>
            <person name="Kim N.-H."/>
            <person name="Lee O.R."/>
            <person name="Lee T.-H."/>
            <person name="Bashyal P."/>
            <person name="Kim T.-S."/>
            <person name="Lee W.-H."/>
            <person name="Kawkins C."/>
            <person name="Kim C.-K."/>
            <person name="Kim J.S."/>
            <person name="Ahn B.O."/>
            <person name="Rhee S.Y."/>
            <person name="Sohng J.K."/>
        </authorList>
    </citation>
    <scope>NUCLEOTIDE SEQUENCE</scope>
    <source>
        <tissue evidence="1">Leaf</tissue>
    </source>
</reference>
<dbReference type="Proteomes" id="UP000634136">
    <property type="component" value="Unassembled WGS sequence"/>
</dbReference>
<proteinExistence type="predicted"/>
<gene>
    <name evidence="1" type="ORF">G2W53_034309</name>
</gene>
<name>A0A834W9E3_9FABA</name>
<accession>A0A834W9E3</accession>
<keyword evidence="2" id="KW-1185">Reference proteome</keyword>
<evidence type="ECO:0000313" key="1">
    <source>
        <dbReference type="EMBL" id="KAF7813333.1"/>
    </source>
</evidence>
<organism evidence="1 2">
    <name type="scientific">Senna tora</name>
    <dbReference type="NCBI Taxonomy" id="362788"/>
    <lineage>
        <taxon>Eukaryota</taxon>
        <taxon>Viridiplantae</taxon>
        <taxon>Streptophyta</taxon>
        <taxon>Embryophyta</taxon>
        <taxon>Tracheophyta</taxon>
        <taxon>Spermatophyta</taxon>
        <taxon>Magnoliopsida</taxon>
        <taxon>eudicotyledons</taxon>
        <taxon>Gunneridae</taxon>
        <taxon>Pentapetalae</taxon>
        <taxon>rosids</taxon>
        <taxon>fabids</taxon>
        <taxon>Fabales</taxon>
        <taxon>Fabaceae</taxon>
        <taxon>Caesalpinioideae</taxon>
        <taxon>Cassia clade</taxon>
        <taxon>Senna</taxon>
    </lineage>
</organism>
<comment type="caution">
    <text evidence="1">The sequence shown here is derived from an EMBL/GenBank/DDBJ whole genome shotgun (WGS) entry which is preliminary data.</text>
</comment>
<protein>
    <submittedName>
        <fullName evidence="1">Uncharacterized protein</fullName>
    </submittedName>
</protein>
<evidence type="ECO:0000313" key="2">
    <source>
        <dbReference type="Proteomes" id="UP000634136"/>
    </source>
</evidence>
<sequence length="30" mass="3522">MEKQQRTNNRLALSISDRRQPFAATLHLEP</sequence>
<dbReference type="AlphaFoldDB" id="A0A834W9E3"/>
<dbReference type="EMBL" id="JAAIUW010000010">
    <property type="protein sequence ID" value="KAF7813333.1"/>
    <property type="molecule type" value="Genomic_DNA"/>
</dbReference>